<feature type="domain" description="Ice-binding protein C-terminal" evidence="2">
    <location>
        <begin position="231"/>
        <end position="255"/>
    </location>
</feature>
<name>A0ABS8XK50_9BURK</name>
<protein>
    <submittedName>
        <fullName evidence="3">PEP-CTERM sorting domain-containing protein</fullName>
    </submittedName>
</protein>
<feature type="chain" id="PRO_5046623475" evidence="1">
    <location>
        <begin position="24"/>
        <end position="257"/>
    </location>
</feature>
<sequence>MNKSLALLASAAVAALASHTATAAGLTTGDLVFSAFNADEDGWAMVAFADIAPNTTVYFTDNEWNGSTGFNTGESYHRWVSGADTVAAGTVIRFSKIDTTSLSSSVGTLSRQAVSGSTNYGLAASNETLYAYLGSATAPTTFLSAITNGSFAVDGSIAGTGLTEGLNAIRLNKNTTSATPDFGQYDGARSGQPNFAAYKALVGDVANWTVDTTNGNYAATVPNTTAFTVTAVPEPQTYALMLSGLLAIGFVARRRKG</sequence>
<accession>A0ABS8XK50</accession>
<dbReference type="NCBIfam" id="TIGR02595">
    <property type="entry name" value="PEP_CTERM"/>
    <property type="match status" value="1"/>
</dbReference>
<gene>
    <name evidence="3" type="ORF">LXT12_23170</name>
</gene>
<proteinExistence type="predicted"/>
<keyword evidence="4" id="KW-1185">Reference proteome</keyword>
<evidence type="ECO:0000259" key="2">
    <source>
        <dbReference type="Pfam" id="PF07589"/>
    </source>
</evidence>
<evidence type="ECO:0000313" key="4">
    <source>
        <dbReference type="Proteomes" id="UP001201463"/>
    </source>
</evidence>
<organism evidence="3 4">
    <name type="scientific">Pelomonas caseinilytica</name>
    <dbReference type="NCBI Taxonomy" id="2906763"/>
    <lineage>
        <taxon>Bacteria</taxon>
        <taxon>Pseudomonadati</taxon>
        <taxon>Pseudomonadota</taxon>
        <taxon>Betaproteobacteria</taxon>
        <taxon>Burkholderiales</taxon>
        <taxon>Sphaerotilaceae</taxon>
        <taxon>Roseateles</taxon>
    </lineage>
</organism>
<dbReference type="RefSeq" id="WP_233394674.1">
    <property type="nucleotide sequence ID" value="NZ_JAJTWT010000014.1"/>
</dbReference>
<keyword evidence="1" id="KW-0732">Signal</keyword>
<dbReference type="Pfam" id="PF07589">
    <property type="entry name" value="PEP-CTERM"/>
    <property type="match status" value="1"/>
</dbReference>
<dbReference type="EMBL" id="JAJTWT010000014">
    <property type="protein sequence ID" value="MCE4540158.1"/>
    <property type="molecule type" value="Genomic_DNA"/>
</dbReference>
<reference evidence="3 4" key="1">
    <citation type="submission" date="2021-12" db="EMBL/GenBank/DDBJ databases">
        <title>Genome seq of p7.</title>
        <authorList>
            <person name="Seo T."/>
        </authorList>
    </citation>
    <scope>NUCLEOTIDE SEQUENCE [LARGE SCALE GENOMIC DNA]</scope>
    <source>
        <strain evidence="3 4">P7</strain>
    </source>
</reference>
<dbReference type="Proteomes" id="UP001201463">
    <property type="component" value="Unassembled WGS sequence"/>
</dbReference>
<evidence type="ECO:0000256" key="1">
    <source>
        <dbReference type="SAM" id="SignalP"/>
    </source>
</evidence>
<evidence type="ECO:0000313" key="3">
    <source>
        <dbReference type="EMBL" id="MCE4540158.1"/>
    </source>
</evidence>
<comment type="caution">
    <text evidence="3">The sequence shown here is derived from an EMBL/GenBank/DDBJ whole genome shotgun (WGS) entry which is preliminary data.</text>
</comment>
<dbReference type="InterPro" id="IPR013424">
    <property type="entry name" value="Ice-binding_C"/>
</dbReference>
<feature type="signal peptide" evidence="1">
    <location>
        <begin position="1"/>
        <end position="23"/>
    </location>
</feature>